<comment type="caution">
    <text evidence="3">The sequence shown here is derived from an EMBL/GenBank/DDBJ whole genome shotgun (WGS) entry which is preliminary data.</text>
</comment>
<evidence type="ECO:0000256" key="1">
    <source>
        <dbReference type="ARBA" id="ARBA00023002"/>
    </source>
</evidence>
<dbReference type="PRINTS" id="PR00080">
    <property type="entry name" value="SDRFAMILY"/>
</dbReference>
<dbReference type="FunFam" id="3.40.50.720:FF:000084">
    <property type="entry name" value="Short-chain dehydrogenase reductase"/>
    <property type="match status" value="1"/>
</dbReference>
<dbReference type="GO" id="GO:0016491">
    <property type="term" value="F:oxidoreductase activity"/>
    <property type="evidence" value="ECO:0007669"/>
    <property type="project" value="UniProtKB-KW"/>
</dbReference>
<dbReference type="GO" id="GO:0006629">
    <property type="term" value="P:lipid metabolic process"/>
    <property type="evidence" value="ECO:0007669"/>
    <property type="project" value="UniProtKB-ARBA"/>
</dbReference>
<dbReference type="PROSITE" id="PS00061">
    <property type="entry name" value="ADH_SHORT"/>
    <property type="match status" value="1"/>
</dbReference>
<dbReference type="PANTHER" id="PTHR43975">
    <property type="entry name" value="ZGC:101858"/>
    <property type="match status" value="1"/>
</dbReference>
<accession>A0A0L7KMQ4</accession>
<proteinExistence type="predicted"/>
<keyword evidence="1" id="KW-0560">Oxidoreductase</keyword>
<dbReference type="STRING" id="104452.A0A0L7KMQ4"/>
<dbReference type="InterPro" id="IPR036291">
    <property type="entry name" value="NAD(P)-bd_dom_sf"/>
</dbReference>
<name>A0A0L7KMQ4_OPEBR</name>
<organism evidence="3 4">
    <name type="scientific">Operophtera brumata</name>
    <name type="common">Winter moth</name>
    <name type="synonym">Phalaena brumata</name>
    <dbReference type="NCBI Taxonomy" id="104452"/>
    <lineage>
        <taxon>Eukaryota</taxon>
        <taxon>Metazoa</taxon>
        <taxon>Ecdysozoa</taxon>
        <taxon>Arthropoda</taxon>
        <taxon>Hexapoda</taxon>
        <taxon>Insecta</taxon>
        <taxon>Pterygota</taxon>
        <taxon>Neoptera</taxon>
        <taxon>Endopterygota</taxon>
        <taxon>Lepidoptera</taxon>
        <taxon>Glossata</taxon>
        <taxon>Ditrysia</taxon>
        <taxon>Geometroidea</taxon>
        <taxon>Geometridae</taxon>
        <taxon>Larentiinae</taxon>
        <taxon>Operophtera</taxon>
    </lineage>
</organism>
<dbReference type="PANTHER" id="PTHR43975:SF2">
    <property type="entry name" value="EG:BACR7A4.14 PROTEIN-RELATED"/>
    <property type="match status" value="1"/>
</dbReference>
<sequence length="249" mass="26218">MSFDNKVVIVTGGSAGIGAAISKLFAKEGANVVIVGRNEAKLEAITKKCAQVGKKPLTVKADITKDEDVKQIIEKTVQKFGQIDVLINNAGILGTACKIMDKNLVAAYDEVFNTNLRPVFLLTNLAAPYLAKTKGNVVNISSIGGIRGTPAYSAYAASKAAMTHFGTVAAFELAVEGVRVNTVSPGPVETEIFANNKDLNIELLKSRTAQNRISAPEEIAEVVAFIASDKAGSVTGSNYVIDCGSLVKK</sequence>
<evidence type="ECO:0000313" key="4">
    <source>
        <dbReference type="Proteomes" id="UP000037510"/>
    </source>
</evidence>
<reference evidence="3 4" key="1">
    <citation type="journal article" date="2015" name="Genome Biol. Evol.">
        <title>The genome of winter moth (Operophtera brumata) provides a genomic perspective on sexual dimorphism and phenology.</title>
        <authorList>
            <person name="Derks M.F."/>
            <person name="Smit S."/>
            <person name="Salis L."/>
            <person name="Schijlen E."/>
            <person name="Bossers A."/>
            <person name="Mateman C."/>
            <person name="Pijl A.S."/>
            <person name="de Ridder D."/>
            <person name="Groenen M.A."/>
            <person name="Visser M.E."/>
            <person name="Megens H.J."/>
        </authorList>
    </citation>
    <scope>NUCLEOTIDE SEQUENCE [LARGE SCALE GENOMIC DNA]</scope>
    <source>
        <strain evidence="3">WM2013NL</strain>
        <tissue evidence="3">Head and thorax</tissue>
    </source>
</reference>
<dbReference type="SMART" id="SM00822">
    <property type="entry name" value="PKS_KR"/>
    <property type="match status" value="1"/>
</dbReference>
<dbReference type="InterPro" id="IPR057326">
    <property type="entry name" value="KR_dom"/>
</dbReference>
<evidence type="ECO:0000313" key="3">
    <source>
        <dbReference type="EMBL" id="KOB64405.1"/>
    </source>
</evidence>
<dbReference type="AlphaFoldDB" id="A0A0L7KMQ4"/>
<dbReference type="Proteomes" id="UP000037510">
    <property type="component" value="Unassembled WGS sequence"/>
</dbReference>
<protein>
    <submittedName>
        <fullName evidence="3">Hydroxybutyrate dehydrogenase</fullName>
    </submittedName>
</protein>
<gene>
    <name evidence="3" type="ORF">OBRU01_20339</name>
</gene>
<dbReference type="InterPro" id="IPR002347">
    <property type="entry name" value="SDR_fam"/>
</dbReference>
<dbReference type="SUPFAM" id="SSF51735">
    <property type="entry name" value="NAD(P)-binding Rossmann-fold domains"/>
    <property type="match status" value="1"/>
</dbReference>
<feature type="domain" description="Ketoreductase" evidence="2">
    <location>
        <begin position="6"/>
        <end position="186"/>
    </location>
</feature>
<dbReference type="Gene3D" id="3.40.50.720">
    <property type="entry name" value="NAD(P)-binding Rossmann-like Domain"/>
    <property type="match status" value="1"/>
</dbReference>
<dbReference type="EMBL" id="JTDY01008777">
    <property type="protein sequence ID" value="KOB64405.1"/>
    <property type="molecule type" value="Genomic_DNA"/>
</dbReference>
<dbReference type="InterPro" id="IPR020904">
    <property type="entry name" value="Sc_DH/Rdtase_CS"/>
</dbReference>
<evidence type="ECO:0000259" key="2">
    <source>
        <dbReference type="SMART" id="SM00822"/>
    </source>
</evidence>
<dbReference type="PRINTS" id="PR00081">
    <property type="entry name" value="GDHRDH"/>
</dbReference>
<keyword evidence="4" id="KW-1185">Reference proteome</keyword>
<dbReference type="Pfam" id="PF13561">
    <property type="entry name" value="adh_short_C2"/>
    <property type="match status" value="1"/>
</dbReference>